<dbReference type="Pfam" id="PF02493">
    <property type="entry name" value="MORN"/>
    <property type="match status" value="7"/>
</dbReference>
<keyword evidence="2" id="KW-0472">Membrane</keyword>
<feature type="transmembrane region" description="Helical" evidence="2">
    <location>
        <begin position="53"/>
        <end position="74"/>
    </location>
</feature>
<protein>
    <recommendedName>
        <fullName evidence="4">1-phosphatidylinositol-4-phosphate 5-kinase</fullName>
    </recommendedName>
</protein>
<organism evidence="3">
    <name type="scientific">Opuntia streptacantha</name>
    <name type="common">Prickly pear cactus</name>
    <name type="synonym">Opuntia cardona</name>
    <dbReference type="NCBI Taxonomy" id="393608"/>
    <lineage>
        <taxon>Eukaryota</taxon>
        <taxon>Viridiplantae</taxon>
        <taxon>Streptophyta</taxon>
        <taxon>Embryophyta</taxon>
        <taxon>Tracheophyta</taxon>
        <taxon>Spermatophyta</taxon>
        <taxon>Magnoliopsida</taxon>
        <taxon>eudicotyledons</taxon>
        <taxon>Gunneridae</taxon>
        <taxon>Pentapetalae</taxon>
        <taxon>Caryophyllales</taxon>
        <taxon>Cactineae</taxon>
        <taxon>Cactaceae</taxon>
        <taxon>Opuntioideae</taxon>
        <taxon>Opuntia</taxon>
    </lineage>
</organism>
<sequence length="386" mass="43165">MDSFSSLPKALAFQFYQRLSQTHTQNKQRIPIVFLLLLSLSSLYFLTSKSSDFIWVFAFFAAIVICLTLALPHLHSDRIFFNKSYPLQVSVTNSNPNHAPQVVWSIGSNPKWEKSGISGYWVKGFGNGDVYEGEFHEGKCSGSGVYHYYMCGKYEGDWIDGKYDGYGVETWAKGSRYRGQYRNGLRHGVGVYRFYTGDVYEGEWSNGQSHGCGAYSSKDGCKYVGEFKWSVKHGFGHYHYRNGDVYAGEYFADKMHGFGVYKFGNGHQYEGSWHEGQRQGFGVYTFRNGEIQCGYWQNGVLDKAGNQAELAGSPLSPNSCKISKVVEEARQASKKAYGVAVADDRVNRALAAANRAANAARVAAVKAVQNRTQEGIINNEDVLPHI</sequence>
<keyword evidence="2" id="KW-1133">Transmembrane helix</keyword>
<feature type="transmembrane region" description="Helical" evidence="2">
    <location>
        <begin position="30"/>
        <end position="47"/>
    </location>
</feature>
<dbReference type="PANTHER" id="PTHR23084">
    <property type="entry name" value="PHOSPHATIDYLINOSITOL-4-PHOSPHATE 5-KINASE RELATED"/>
    <property type="match status" value="1"/>
</dbReference>
<dbReference type="AlphaFoldDB" id="A0A7C9EXD8"/>
<dbReference type="SMART" id="SM00698">
    <property type="entry name" value="MORN"/>
    <property type="match status" value="7"/>
</dbReference>
<accession>A0A7C9EXD8</accession>
<dbReference type="FunFam" id="2.20.110.10:FF:000002">
    <property type="entry name" value="Phosphatidylinositol 4-phosphate 5-kinase 8"/>
    <property type="match status" value="2"/>
</dbReference>
<dbReference type="EMBL" id="GISG01276589">
    <property type="protein sequence ID" value="MBA4677786.1"/>
    <property type="molecule type" value="Transcribed_RNA"/>
</dbReference>
<proteinExistence type="predicted"/>
<evidence type="ECO:0000313" key="3">
    <source>
        <dbReference type="EMBL" id="MBA4677786.1"/>
    </source>
</evidence>
<dbReference type="Gene3D" id="2.20.110.10">
    <property type="entry name" value="Histone H3 K4-specific methyltransferase SET7/9 N-terminal domain"/>
    <property type="match status" value="3"/>
</dbReference>
<dbReference type="InterPro" id="IPR003409">
    <property type="entry name" value="MORN"/>
</dbReference>
<keyword evidence="1" id="KW-0677">Repeat</keyword>
<dbReference type="SUPFAM" id="SSF82185">
    <property type="entry name" value="Histone H3 K4-specific methyltransferase SET7/9 N-terminal domain"/>
    <property type="match status" value="1"/>
</dbReference>
<evidence type="ECO:0008006" key="4">
    <source>
        <dbReference type="Google" id="ProtNLM"/>
    </source>
</evidence>
<reference evidence="3" key="1">
    <citation type="journal article" date="2013" name="J. Plant Res.">
        <title>Effect of fungi and light on seed germination of three Opuntia species from semiarid lands of central Mexico.</title>
        <authorList>
            <person name="Delgado-Sanchez P."/>
            <person name="Jimenez-Bremont J.F."/>
            <person name="Guerrero-Gonzalez Mde L."/>
            <person name="Flores J."/>
        </authorList>
    </citation>
    <scope>NUCLEOTIDE SEQUENCE</scope>
    <source>
        <tissue evidence="3">Cladode</tissue>
    </source>
</reference>
<name>A0A7C9EXD8_OPUST</name>
<evidence type="ECO:0000256" key="2">
    <source>
        <dbReference type="SAM" id="Phobius"/>
    </source>
</evidence>
<reference evidence="3" key="2">
    <citation type="submission" date="2020-07" db="EMBL/GenBank/DDBJ databases">
        <authorList>
            <person name="Vera ALvarez R."/>
            <person name="Arias-Moreno D.M."/>
            <person name="Jimenez-Jacinto V."/>
            <person name="Jimenez-Bremont J.F."/>
            <person name="Swaminathan K."/>
            <person name="Moose S.P."/>
            <person name="Guerrero-Gonzalez M.L."/>
            <person name="Marino-Ramirez L."/>
            <person name="Landsman D."/>
            <person name="Rodriguez-Kessler M."/>
            <person name="Delgado-Sanchez P."/>
        </authorList>
    </citation>
    <scope>NUCLEOTIDE SEQUENCE</scope>
    <source>
        <tissue evidence="3">Cladode</tissue>
    </source>
</reference>
<dbReference type="PANTHER" id="PTHR23084:SF255">
    <property type="entry name" value="RADIAL SPOKE HEAD 10 HOMOLOG B-LIKE"/>
    <property type="match status" value="1"/>
</dbReference>
<keyword evidence="2" id="KW-0812">Transmembrane</keyword>
<dbReference type="GO" id="GO:0016020">
    <property type="term" value="C:membrane"/>
    <property type="evidence" value="ECO:0007669"/>
    <property type="project" value="UniProtKB-ARBA"/>
</dbReference>
<evidence type="ECO:0000256" key="1">
    <source>
        <dbReference type="ARBA" id="ARBA00022737"/>
    </source>
</evidence>